<evidence type="ECO:0000256" key="4">
    <source>
        <dbReference type="ARBA" id="ARBA00022777"/>
    </source>
</evidence>
<dbReference type="EMBL" id="BAAFRS010000224">
    <property type="protein sequence ID" value="GAB1224903.1"/>
    <property type="molecule type" value="Genomic_DNA"/>
</dbReference>
<evidence type="ECO:0000256" key="1">
    <source>
        <dbReference type="ARBA" id="ARBA00022527"/>
    </source>
</evidence>
<dbReference type="PROSITE" id="PS00108">
    <property type="entry name" value="PROTEIN_KINASE_ST"/>
    <property type="match status" value="1"/>
</dbReference>
<dbReference type="Proteomes" id="UP001628156">
    <property type="component" value="Unassembled WGS sequence"/>
</dbReference>
<keyword evidence="3 6" id="KW-0547">Nucleotide-binding</keyword>
<keyword evidence="4" id="KW-0418">Kinase</keyword>
<dbReference type="InterPro" id="IPR008271">
    <property type="entry name" value="Ser/Thr_kinase_AS"/>
</dbReference>
<dbReference type="SMART" id="SM00220">
    <property type="entry name" value="S_TKc"/>
    <property type="match status" value="1"/>
</dbReference>
<evidence type="ECO:0000259" key="8">
    <source>
        <dbReference type="PROSITE" id="PS50011"/>
    </source>
</evidence>
<dbReference type="Gene3D" id="1.10.510.10">
    <property type="entry name" value="Transferase(Phosphotransferase) domain 1"/>
    <property type="match status" value="1"/>
</dbReference>
<gene>
    <name evidence="9" type="ORF">ENUP19_0224G0036</name>
</gene>
<dbReference type="SUPFAM" id="SSF56112">
    <property type="entry name" value="Protein kinase-like (PK-like)"/>
    <property type="match status" value="1"/>
</dbReference>
<protein>
    <recommendedName>
        <fullName evidence="8">Protein kinase domain-containing protein</fullName>
    </recommendedName>
</protein>
<dbReference type="PROSITE" id="PS50011">
    <property type="entry name" value="PROTEIN_KINASE_DOM"/>
    <property type="match status" value="1"/>
</dbReference>
<evidence type="ECO:0000256" key="2">
    <source>
        <dbReference type="ARBA" id="ARBA00022679"/>
    </source>
</evidence>
<proteinExistence type="predicted"/>
<dbReference type="InterPro" id="IPR050494">
    <property type="entry name" value="Ser_Thr_dual-spec_kinase"/>
</dbReference>
<dbReference type="InterPro" id="IPR011009">
    <property type="entry name" value="Kinase-like_dom_sf"/>
</dbReference>
<dbReference type="Gene3D" id="3.30.200.20">
    <property type="entry name" value="Phosphorylase Kinase, domain 1"/>
    <property type="match status" value="1"/>
</dbReference>
<evidence type="ECO:0000313" key="9">
    <source>
        <dbReference type="EMBL" id="GAB1224903.1"/>
    </source>
</evidence>
<evidence type="ECO:0000256" key="5">
    <source>
        <dbReference type="ARBA" id="ARBA00022840"/>
    </source>
</evidence>
<dbReference type="InterPro" id="IPR000719">
    <property type="entry name" value="Prot_kinase_dom"/>
</dbReference>
<keyword evidence="5 6" id="KW-0067">ATP-binding</keyword>
<evidence type="ECO:0000256" key="3">
    <source>
        <dbReference type="ARBA" id="ARBA00022741"/>
    </source>
</evidence>
<accession>A0ABQ0DPW8</accession>
<feature type="region of interest" description="Disordered" evidence="7">
    <location>
        <begin position="674"/>
        <end position="704"/>
    </location>
</feature>
<evidence type="ECO:0000256" key="7">
    <source>
        <dbReference type="SAM" id="MobiDB-lite"/>
    </source>
</evidence>
<name>A0ABQ0DPW8_9EUKA</name>
<keyword evidence="2" id="KW-0808">Transferase</keyword>
<dbReference type="PANTHER" id="PTHR24058:SF17">
    <property type="entry name" value="HOMEODOMAIN INTERACTING PROTEIN KINASE, ISOFORM D"/>
    <property type="match status" value="1"/>
</dbReference>
<feature type="compositionally biased region" description="Polar residues" evidence="7">
    <location>
        <begin position="674"/>
        <end position="684"/>
    </location>
</feature>
<reference evidence="9 10" key="1">
    <citation type="journal article" date="2019" name="PLoS Negl. Trop. Dis.">
        <title>Whole genome sequencing of Entamoeba nuttalli reveals mammalian host-related molecular signatures and a novel octapeptide-repeat surface protein.</title>
        <authorList>
            <person name="Tanaka M."/>
            <person name="Makiuchi T."/>
            <person name="Komiyama T."/>
            <person name="Shiina T."/>
            <person name="Osaki K."/>
            <person name="Tachibana H."/>
        </authorList>
    </citation>
    <scope>NUCLEOTIDE SEQUENCE [LARGE SCALE GENOMIC DNA]</scope>
    <source>
        <strain evidence="9 10">P19-061405</strain>
    </source>
</reference>
<comment type="caution">
    <text evidence="9">The sequence shown here is derived from an EMBL/GenBank/DDBJ whole genome shotgun (WGS) entry which is preliminary data.</text>
</comment>
<dbReference type="PANTHER" id="PTHR24058">
    <property type="entry name" value="DUAL SPECIFICITY PROTEIN KINASE"/>
    <property type="match status" value="1"/>
</dbReference>
<evidence type="ECO:0000313" key="10">
    <source>
        <dbReference type="Proteomes" id="UP001628156"/>
    </source>
</evidence>
<feature type="compositionally biased region" description="Basic and acidic residues" evidence="7">
    <location>
        <begin position="690"/>
        <end position="704"/>
    </location>
</feature>
<dbReference type="Pfam" id="PF00069">
    <property type="entry name" value="Pkinase"/>
    <property type="match status" value="1"/>
</dbReference>
<sequence length="704" mass="80949">MTKKNKGIGGKKTNLQLSEDSLLTETLYVHIDGVLIRNEEEPISSNSTINYLKILSKADPTLDISELTKLKAITIPATPKYNEEKDNMNHDLILYSDAIIESPKCLTPSKCKKSQTKYKVINLLGQGSFGQVVKCLDLTTKQFVALKVLRNRPAYFRQGMLEIAVLQLLNEKFDIDGKGNTVRLFDHFLYYNHVCIVTELLGINIYELMKQNGCRGFGLNVSRTFISQILESLNILYNNNIIHCDLKPENVLLVELNITYIHLISYTKQIKLIDFGSACFENNTLYTYIQSRHYRAPEVILGLPYSTSIDMWSLGCITAEFFLGIPIFPGNSEYNQLYKIISMIGPPPTEMLEHATKATKYFRTRKGLNGRIIYEFKTKSEFEYDNSVVIESNREYFDYTSLEDFCNRVPLRVSARDEPRKLEYRKAFYDFLRRILVWNPHQRLRPIQALQHPFITREIFNGSFEIPRCVSPLREHPPSSIQSIDDTLMALYPNPVIAQSQKIRSFSPTSYYELYLNALNNGIVLNIQNSNPFSHVPMTPPVLEQMIAEQKLKEHFDQMRRNASSVDTIKKFSDELVVQQYEDINTQSLNPMDKEKHRTKRIITSFSSNNIATSVGSISFIENNQTNQNTMDYNSDIAKSWSKTTEMHIPDSTNDSNIINQGEINHILNNVNGSPTEHSLNNTQMKEKRKTSQLDHVINEDETK</sequence>
<keyword evidence="10" id="KW-1185">Reference proteome</keyword>
<dbReference type="PROSITE" id="PS00107">
    <property type="entry name" value="PROTEIN_KINASE_ATP"/>
    <property type="match status" value="1"/>
</dbReference>
<keyword evidence="1" id="KW-0723">Serine/threonine-protein kinase</keyword>
<dbReference type="InterPro" id="IPR017441">
    <property type="entry name" value="Protein_kinase_ATP_BS"/>
</dbReference>
<feature type="domain" description="Protein kinase" evidence="8">
    <location>
        <begin position="118"/>
        <end position="455"/>
    </location>
</feature>
<evidence type="ECO:0000256" key="6">
    <source>
        <dbReference type="PROSITE-ProRule" id="PRU10141"/>
    </source>
</evidence>
<feature type="binding site" evidence="6">
    <location>
        <position position="147"/>
    </location>
    <ligand>
        <name>ATP</name>
        <dbReference type="ChEBI" id="CHEBI:30616"/>
    </ligand>
</feature>
<organism evidence="9 10">
    <name type="scientific">Entamoeba nuttalli</name>
    <dbReference type="NCBI Taxonomy" id="412467"/>
    <lineage>
        <taxon>Eukaryota</taxon>
        <taxon>Amoebozoa</taxon>
        <taxon>Evosea</taxon>
        <taxon>Archamoebae</taxon>
        <taxon>Mastigamoebida</taxon>
        <taxon>Entamoebidae</taxon>
        <taxon>Entamoeba</taxon>
    </lineage>
</organism>